<dbReference type="EMBL" id="MU150299">
    <property type="protein sequence ID" value="KAF9460378.1"/>
    <property type="molecule type" value="Genomic_DNA"/>
</dbReference>
<reference evidence="1" key="1">
    <citation type="submission" date="2020-11" db="EMBL/GenBank/DDBJ databases">
        <authorList>
            <consortium name="DOE Joint Genome Institute"/>
            <person name="Ahrendt S."/>
            <person name="Riley R."/>
            <person name="Andreopoulos W."/>
            <person name="Labutti K."/>
            <person name="Pangilinan J."/>
            <person name="Ruiz-Duenas F.J."/>
            <person name="Barrasa J.M."/>
            <person name="Sanchez-Garcia M."/>
            <person name="Camarero S."/>
            <person name="Miyauchi S."/>
            <person name="Serrano A."/>
            <person name="Linde D."/>
            <person name="Babiker R."/>
            <person name="Drula E."/>
            <person name="Ayuso-Fernandez I."/>
            <person name="Pacheco R."/>
            <person name="Padilla G."/>
            <person name="Ferreira P."/>
            <person name="Barriuso J."/>
            <person name="Kellner H."/>
            <person name="Castanera R."/>
            <person name="Alfaro M."/>
            <person name="Ramirez L."/>
            <person name="Pisabarro A.G."/>
            <person name="Kuo A."/>
            <person name="Tritt A."/>
            <person name="Lipzen A."/>
            <person name="He G."/>
            <person name="Yan M."/>
            <person name="Ng V."/>
            <person name="Cullen D."/>
            <person name="Martin F."/>
            <person name="Rosso M.-N."/>
            <person name="Henrissat B."/>
            <person name="Hibbett D."/>
            <person name="Martinez A.T."/>
            <person name="Grigoriev I.V."/>
        </authorList>
    </citation>
    <scope>NUCLEOTIDE SEQUENCE</scope>
    <source>
        <strain evidence="1">CBS 247.69</strain>
    </source>
</reference>
<comment type="caution">
    <text evidence="1">The sequence shown here is derived from an EMBL/GenBank/DDBJ whole genome shotgun (WGS) entry which is preliminary data.</text>
</comment>
<name>A0A9P5Y125_9AGAR</name>
<evidence type="ECO:0000313" key="2">
    <source>
        <dbReference type="Proteomes" id="UP000807353"/>
    </source>
</evidence>
<keyword evidence="2" id="KW-1185">Reference proteome</keyword>
<accession>A0A9P5Y125</accession>
<gene>
    <name evidence="1" type="ORF">BDZ94DRAFT_1283951</name>
</gene>
<dbReference type="AlphaFoldDB" id="A0A9P5Y125"/>
<organism evidence="1 2">
    <name type="scientific">Collybia nuda</name>
    <dbReference type="NCBI Taxonomy" id="64659"/>
    <lineage>
        <taxon>Eukaryota</taxon>
        <taxon>Fungi</taxon>
        <taxon>Dikarya</taxon>
        <taxon>Basidiomycota</taxon>
        <taxon>Agaricomycotina</taxon>
        <taxon>Agaricomycetes</taxon>
        <taxon>Agaricomycetidae</taxon>
        <taxon>Agaricales</taxon>
        <taxon>Tricholomatineae</taxon>
        <taxon>Clitocybaceae</taxon>
        <taxon>Collybia</taxon>
    </lineage>
</organism>
<protein>
    <submittedName>
        <fullName evidence="1">Uncharacterized protein</fullName>
    </submittedName>
</protein>
<sequence length="467" mass="52220">MYYNVVAPNLLSDFERVHFFHGVSVEPPQLVWRSDINTNPFPVPGPGCRFFEIAIGTVEGVFDTPLNPKRGIKYSALMAVRFSTRDDDKKKTLGPITLWISTYPKTITPEQSRDASPHILRILQDHGVAGAVTQCLMPIADYTNPTSFVRRTLTPALGLPLAIAEREAADAQGSLGFYFHENKHKDGERSPKVFGVSCSHVLRANTTVNYQFPGLHMLRFQETITEVKKLIEEKAEEATGLAEDISRSEMQVTNEDEELAAADKRGLKITRSALVRVREDGSILKRFLEHSSIKFSDITARDIGHVDFAPKISVTVDELHYTRDFATFELNPAKFRPNFLGNVIDFGNKWSTYKLNKKFWLSDFSPTGFTFPFDRPLKVKGAITRELLASPDCFDDNGDPMFIVGKEGSATGFTMGHYCGLEAYICAESGEESVEVAVYNYSWRSGNFSEHGDSGSLIWTGDGRMVD</sequence>
<evidence type="ECO:0000313" key="1">
    <source>
        <dbReference type="EMBL" id="KAF9460378.1"/>
    </source>
</evidence>
<dbReference type="Proteomes" id="UP000807353">
    <property type="component" value="Unassembled WGS sequence"/>
</dbReference>
<dbReference type="OrthoDB" id="5424209at2759"/>
<proteinExistence type="predicted"/>